<dbReference type="EMBL" id="VOPW01000002">
    <property type="protein sequence ID" value="TXC62129.1"/>
    <property type="molecule type" value="Genomic_DNA"/>
</dbReference>
<dbReference type="Proteomes" id="UP000321832">
    <property type="component" value="Unassembled WGS sequence"/>
</dbReference>
<name>A0A5C6TPD6_9BURK</name>
<evidence type="ECO:0000313" key="1">
    <source>
        <dbReference type="EMBL" id="TXC62129.1"/>
    </source>
</evidence>
<reference evidence="1 2" key="1">
    <citation type="submission" date="2019-08" db="EMBL/GenBank/DDBJ databases">
        <authorList>
            <person name="Khan S.A."/>
            <person name="Jeon C.O."/>
            <person name="Jeong S.E."/>
        </authorList>
    </citation>
    <scope>NUCLEOTIDE SEQUENCE [LARGE SCALE GENOMIC DNA]</scope>
    <source>
        <strain evidence="2">IMCC1728</strain>
    </source>
</reference>
<organism evidence="1 2">
    <name type="scientific">Piscinibacter aquaticus</name>
    <dbReference type="NCBI Taxonomy" id="392597"/>
    <lineage>
        <taxon>Bacteria</taxon>
        <taxon>Pseudomonadati</taxon>
        <taxon>Pseudomonadota</taxon>
        <taxon>Betaproteobacteria</taxon>
        <taxon>Burkholderiales</taxon>
        <taxon>Sphaerotilaceae</taxon>
        <taxon>Piscinibacter</taxon>
    </lineage>
</organism>
<keyword evidence="2" id="KW-1185">Reference proteome</keyword>
<proteinExistence type="predicted"/>
<dbReference type="AlphaFoldDB" id="A0A5C6TPD6"/>
<comment type="caution">
    <text evidence="1">The sequence shown here is derived from an EMBL/GenBank/DDBJ whole genome shotgun (WGS) entry which is preliminary data.</text>
</comment>
<evidence type="ECO:0000313" key="2">
    <source>
        <dbReference type="Proteomes" id="UP000321832"/>
    </source>
</evidence>
<gene>
    <name evidence="1" type="ORF">FSC37_22455</name>
</gene>
<sequence length="208" mass="22042">MSAGYFNVPLKPGAGRGSAFGEYEIALIDGSGAQLWRRTVVLGAQGARLAKGETQWRIIGGHSPGARAGTLRSMFRGSEPLVSGSLSYGLGGGVTVDGGLLVSDKRKAAGFLISAPLSNWSSVSSGVNLTRSELGTATKTFSALSASYGSYSGAWSGATETCPQSPNPAIHYGKCWNQRPLFWRANFRIRPADHYKLGIPLPWFQESN</sequence>
<protein>
    <submittedName>
        <fullName evidence="1">Fimbria/pilus outer membrane usher protein</fullName>
    </submittedName>
</protein>
<accession>A0A5C6TPD6</accession>